<name>A0A0A9WYW3_LYGHE</name>
<protein>
    <submittedName>
        <fullName evidence="8">3'(2'),5'-bisphosphate nucleotidase 1</fullName>
    </submittedName>
</protein>
<evidence type="ECO:0000256" key="5">
    <source>
        <dbReference type="ARBA" id="ARBA00044465"/>
    </source>
</evidence>
<proteinExistence type="inferred from homology"/>
<organism evidence="8">
    <name type="scientific">Lygus hesperus</name>
    <name type="common">Western plant bug</name>
    <dbReference type="NCBI Taxonomy" id="30085"/>
    <lineage>
        <taxon>Eukaryota</taxon>
        <taxon>Metazoa</taxon>
        <taxon>Ecdysozoa</taxon>
        <taxon>Arthropoda</taxon>
        <taxon>Hexapoda</taxon>
        <taxon>Insecta</taxon>
        <taxon>Pterygota</taxon>
        <taxon>Neoptera</taxon>
        <taxon>Paraneoptera</taxon>
        <taxon>Hemiptera</taxon>
        <taxon>Heteroptera</taxon>
        <taxon>Panheteroptera</taxon>
        <taxon>Cimicomorpha</taxon>
        <taxon>Miridae</taxon>
        <taxon>Mirini</taxon>
        <taxon>Lygus</taxon>
    </lineage>
</organism>
<comment type="catalytic activity">
    <reaction evidence="6">
        <text>1D-myo-inositol 1,4-bisphosphate + H2O = 1D-myo-inositol 4-phosphate + phosphate</text>
        <dbReference type="Rhea" id="RHEA:15553"/>
        <dbReference type="ChEBI" id="CHEBI:15377"/>
        <dbReference type="ChEBI" id="CHEBI:43474"/>
        <dbReference type="ChEBI" id="CHEBI:58282"/>
        <dbReference type="ChEBI" id="CHEBI:58469"/>
        <dbReference type="EC" id="3.1.3.57"/>
    </reaction>
    <physiologicalReaction direction="left-to-right" evidence="6">
        <dbReference type="Rhea" id="RHEA:15554"/>
    </physiologicalReaction>
</comment>
<dbReference type="PANTHER" id="PTHR43028">
    <property type="entry name" value="3'(2'),5'-BISPHOSPHATE NUCLEOTIDASE 1"/>
    <property type="match status" value="1"/>
</dbReference>
<feature type="binding site" evidence="7">
    <location>
        <position position="37"/>
    </location>
    <ligand>
        <name>Mg(2+)</name>
        <dbReference type="ChEBI" id="CHEBI:18420"/>
        <label>1</label>
        <note>catalytic</note>
    </ligand>
</feature>
<gene>
    <name evidence="8" type="primary">bpnt1_0</name>
    <name evidence="9" type="synonym">bpnt1_1</name>
    <name evidence="8" type="ORF">CM83_19776</name>
    <name evidence="9" type="ORF">CM83_19781</name>
    <name evidence="10" type="ORF">g.26292</name>
</gene>
<comment type="cofactor">
    <cofactor evidence="7">
        <name>Mg(2+)</name>
        <dbReference type="ChEBI" id="CHEBI:18420"/>
    </cofactor>
</comment>
<dbReference type="SUPFAM" id="SSF56655">
    <property type="entry name" value="Carbohydrate phosphatase"/>
    <property type="match status" value="1"/>
</dbReference>
<dbReference type="Gene3D" id="3.40.190.80">
    <property type="match status" value="1"/>
</dbReference>
<keyword evidence="3 7" id="KW-0479">Metal-binding</keyword>
<evidence type="ECO:0000313" key="9">
    <source>
        <dbReference type="EMBL" id="JAG12955.1"/>
    </source>
</evidence>
<accession>A0A0A9WYW3</accession>
<feature type="binding site" evidence="7">
    <location>
        <position position="237"/>
    </location>
    <ligand>
        <name>Mg(2+)</name>
        <dbReference type="ChEBI" id="CHEBI:18420"/>
        <label>1</label>
        <note>catalytic</note>
    </ligand>
</feature>
<evidence type="ECO:0000256" key="2">
    <source>
        <dbReference type="ARBA" id="ARBA00022671"/>
    </source>
</evidence>
<dbReference type="AlphaFoldDB" id="A0A0A9WYW3"/>
<dbReference type="PROSITE" id="PS00629">
    <property type="entry name" value="IMP_1"/>
    <property type="match status" value="1"/>
</dbReference>
<dbReference type="EMBL" id="GDHC01012669">
    <property type="protein sequence ID" value="JAQ05960.1"/>
    <property type="molecule type" value="Transcribed_RNA"/>
</dbReference>
<sequence length="302" mass="33375">MDVKPRSNLFDQLHTLLPPALQYLDVNHLVIWIDPLDGTREFVHGDYRAVTILVGISYFDHAIAGVILAPYEDGPIICGGYGVGIFTNVPIVAPTRNDSFLRVLLPLLHHLAHGTGINAPAAVQQGATDSIDFITQTLQPDNFATYFALYSEACDAIQKQLFTICKRFHTYIPTQSHGKVVYITSSSRNHDAFKVFLQQCKYDSIIFAGGAGYKAILLLVGSANVYTFPLPGTKKWDTCAIQAILETHGACFTDALGNPIRYSLHDTFNNSYGLLITMDPSDTIVRPVIDIEFFKQLHSPSL</sequence>
<comment type="similarity">
    <text evidence="1">Belongs to the inositol monophosphatase superfamily.</text>
</comment>
<dbReference type="GO" id="GO:0046872">
    <property type="term" value="F:metal ion binding"/>
    <property type="evidence" value="ECO:0007669"/>
    <property type="project" value="UniProtKB-KW"/>
</dbReference>
<reference evidence="8" key="1">
    <citation type="journal article" date="2014" name="PLoS ONE">
        <title>Transcriptome-Based Identification of ABC Transporters in the Western Tarnished Plant Bug Lygus hesperus.</title>
        <authorList>
            <person name="Hull J.J."/>
            <person name="Chaney K."/>
            <person name="Geib S.M."/>
            <person name="Fabrick J.A."/>
            <person name="Brent C.S."/>
            <person name="Walsh D."/>
            <person name="Lavine L.C."/>
        </authorList>
    </citation>
    <scope>NUCLEOTIDE SEQUENCE</scope>
</reference>
<reference evidence="8" key="2">
    <citation type="submission" date="2014-07" db="EMBL/GenBank/DDBJ databases">
        <authorList>
            <person name="Hull J."/>
        </authorList>
    </citation>
    <scope>NUCLEOTIDE SEQUENCE</scope>
</reference>
<keyword evidence="2" id="KW-0452">Lithium</keyword>
<dbReference type="EMBL" id="GBHO01030650">
    <property type="protein sequence ID" value="JAG12954.1"/>
    <property type="molecule type" value="Transcribed_RNA"/>
</dbReference>
<dbReference type="GO" id="GO:0004441">
    <property type="term" value="F:inositol-1,4-bisphosphate 1-phosphatase activity"/>
    <property type="evidence" value="ECO:0007669"/>
    <property type="project" value="UniProtKB-EC"/>
</dbReference>
<evidence type="ECO:0000256" key="7">
    <source>
        <dbReference type="PIRSR" id="PIRSR600760-2"/>
    </source>
</evidence>
<dbReference type="PANTHER" id="PTHR43028:SF5">
    <property type="entry name" value="3'(2'),5'-BISPHOSPHATE NUCLEOTIDASE 1"/>
    <property type="match status" value="1"/>
</dbReference>
<dbReference type="EMBL" id="GBHO01030649">
    <property type="protein sequence ID" value="JAG12955.1"/>
    <property type="molecule type" value="Transcribed_RNA"/>
</dbReference>
<reference evidence="10" key="3">
    <citation type="journal article" date="2016" name="Gigascience">
        <title>De novo construction of an expanded transcriptome assembly for the western tarnished plant bug, Lygus hesperus.</title>
        <authorList>
            <person name="Tassone E.E."/>
            <person name="Geib S.M."/>
            <person name="Hall B."/>
            <person name="Fabrick J.A."/>
            <person name="Brent C.S."/>
            <person name="Hull J.J."/>
        </authorList>
    </citation>
    <scope>NUCLEOTIDE SEQUENCE</scope>
</reference>
<feature type="binding site" evidence="7">
    <location>
        <position position="36"/>
    </location>
    <ligand>
        <name>Mg(2+)</name>
        <dbReference type="ChEBI" id="CHEBI:18420"/>
        <label>1</label>
        <note>catalytic</note>
    </ligand>
</feature>
<comment type="catalytic activity">
    <reaction evidence="5">
        <text>1D-myo-inositol 1,3,4-trisphosphate + H2O = 1D-myo-inositol 3,4-bisphosphate + phosphate</text>
        <dbReference type="Rhea" id="RHEA:70319"/>
        <dbReference type="ChEBI" id="CHEBI:15377"/>
        <dbReference type="ChEBI" id="CHEBI:43474"/>
        <dbReference type="ChEBI" id="CHEBI:58414"/>
        <dbReference type="ChEBI" id="CHEBI:83241"/>
    </reaction>
    <physiologicalReaction direction="left-to-right" evidence="5">
        <dbReference type="Rhea" id="RHEA:70320"/>
    </physiologicalReaction>
</comment>
<keyword evidence="4 7" id="KW-0460">Magnesium</keyword>
<dbReference type="Gene3D" id="3.30.540.10">
    <property type="entry name" value="Fructose-1,6-Bisphosphatase, subunit A, domain 1"/>
    <property type="match status" value="1"/>
</dbReference>
<dbReference type="InterPro" id="IPR000760">
    <property type="entry name" value="Inositol_monophosphatase-like"/>
</dbReference>
<evidence type="ECO:0000313" key="10">
    <source>
        <dbReference type="EMBL" id="JAQ05960.1"/>
    </source>
</evidence>
<evidence type="ECO:0000256" key="1">
    <source>
        <dbReference type="ARBA" id="ARBA00009759"/>
    </source>
</evidence>
<evidence type="ECO:0000256" key="3">
    <source>
        <dbReference type="ARBA" id="ARBA00022723"/>
    </source>
</evidence>
<dbReference type="InterPro" id="IPR020583">
    <property type="entry name" value="Inositol_monoP_metal-BS"/>
</dbReference>
<feature type="binding site" evidence="7">
    <location>
        <position position="34"/>
    </location>
    <ligand>
        <name>Mg(2+)</name>
        <dbReference type="ChEBI" id="CHEBI:18420"/>
        <label>1</label>
        <note>catalytic</note>
    </ligand>
</feature>
<dbReference type="InterPro" id="IPR050725">
    <property type="entry name" value="CysQ/Inositol_MonoPase"/>
</dbReference>
<evidence type="ECO:0000313" key="8">
    <source>
        <dbReference type="EMBL" id="JAG12954.1"/>
    </source>
</evidence>
<evidence type="ECO:0000256" key="4">
    <source>
        <dbReference type="ARBA" id="ARBA00022842"/>
    </source>
</evidence>
<evidence type="ECO:0000256" key="6">
    <source>
        <dbReference type="ARBA" id="ARBA00044478"/>
    </source>
</evidence>
<dbReference type="Pfam" id="PF00459">
    <property type="entry name" value="Inositol_P"/>
    <property type="match status" value="2"/>
</dbReference>